<name>A0A7R9KHA9_9ACAR</name>
<dbReference type="SUPFAM" id="SSF54995">
    <property type="entry name" value="Ribosomal protein S6"/>
    <property type="match status" value="1"/>
</dbReference>
<dbReference type="GO" id="GO:0070181">
    <property type="term" value="F:small ribosomal subunit rRNA binding"/>
    <property type="evidence" value="ECO:0007669"/>
    <property type="project" value="TreeGrafter"/>
</dbReference>
<organism evidence="4">
    <name type="scientific">Medioppia subpectinata</name>
    <dbReference type="NCBI Taxonomy" id="1979941"/>
    <lineage>
        <taxon>Eukaryota</taxon>
        <taxon>Metazoa</taxon>
        <taxon>Ecdysozoa</taxon>
        <taxon>Arthropoda</taxon>
        <taxon>Chelicerata</taxon>
        <taxon>Arachnida</taxon>
        <taxon>Acari</taxon>
        <taxon>Acariformes</taxon>
        <taxon>Sarcoptiformes</taxon>
        <taxon>Oribatida</taxon>
        <taxon>Brachypylina</taxon>
        <taxon>Oppioidea</taxon>
        <taxon>Oppiidae</taxon>
        <taxon>Medioppia</taxon>
    </lineage>
</organism>
<dbReference type="GO" id="GO:0006412">
    <property type="term" value="P:translation"/>
    <property type="evidence" value="ECO:0007669"/>
    <property type="project" value="InterPro"/>
</dbReference>
<dbReference type="GO" id="GO:0003735">
    <property type="term" value="F:structural constituent of ribosome"/>
    <property type="evidence" value="ECO:0007669"/>
    <property type="project" value="InterPro"/>
</dbReference>
<dbReference type="EMBL" id="OC856045">
    <property type="protein sequence ID" value="CAD7623112.1"/>
    <property type="molecule type" value="Genomic_DNA"/>
</dbReference>
<dbReference type="InterPro" id="IPR014717">
    <property type="entry name" value="Transl_elong_EF1B/ribsomal_bS6"/>
</dbReference>
<sequence>MRAIRSQSTPAYHQTMPSYELFFITKRLSKKELVSCLKRTGELILNSSGILRKMENMGTRQLPFKLRTPVPGSKRYASGNFFLFHCDVPPLTIYKIHESLRMDTDIMKVRY</sequence>
<keyword evidence="5" id="KW-1185">Reference proteome</keyword>
<accession>A0A7R9KHA9</accession>
<dbReference type="Gene3D" id="3.30.70.60">
    <property type="match status" value="1"/>
</dbReference>
<dbReference type="Proteomes" id="UP000759131">
    <property type="component" value="Unassembled WGS sequence"/>
</dbReference>
<feature type="non-terminal residue" evidence="4">
    <location>
        <position position="111"/>
    </location>
</feature>
<comment type="similarity">
    <text evidence="1">Belongs to the bacterial ribosomal protein bS6 family.</text>
</comment>
<dbReference type="Pfam" id="PF01250">
    <property type="entry name" value="Ribosomal_S6"/>
    <property type="match status" value="1"/>
</dbReference>
<dbReference type="AlphaFoldDB" id="A0A7R9KHA9"/>
<evidence type="ECO:0000313" key="4">
    <source>
        <dbReference type="EMBL" id="CAD7623112.1"/>
    </source>
</evidence>
<evidence type="ECO:0000256" key="2">
    <source>
        <dbReference type="ARBA" id="ARBA00035170"/>
    </source>
</evidence>
<dbReference type="EMBL" id="CAJPIZ010001470">
    <property type="protein sequence ID" value="CAG2103542.1"/>
    <property type="molecule type" value="Genomic_DNA"/>
</dbReference>
<protein>
    <recommendedName>
        <fullName evidence="2">Small ribosomal subunit protein bS6m</fullName>
    </recommendedName>
    <alternativeName>
        <fullName evidence="3">28S ribosomal protein S6, mitochondrial</fullName>
    </alternativeName>
</protein>
<dbReference type="InterPro" id="IPR000529">
    <property type="entry name" value="Ribosomal_bS6"/>
</dbReference>
<dbReference type="PANTHER" id="PTHR21011:SF1">
    <property type="entry name" value="SMALL RIBOSOMAL SUBUNIT PROTEIN BS6M"/>
    <property type="match status" value="1"/>
</dbReference>
<dbReference type="GO" id="GO:0005763">
    <property type="term" value="C:mitochondrial small ribosomal subunit"/>
    <property type="evidence" value="ECO:0007669"/>
    <property type="project" value="TreeGrafter"/>
</dbReference>
<proteinExistence type="inferred from homology"/>
<dbReference type="OrthoDB" id="268530at2759"/>
<dbReference type="PANTHER" id="PTHR21011">
    <property type="entry name" value="MITOCHONDRIAL 28S RIBOSOMAL PROTEIN S6"/>
    <property type="match status" value="1"/>
</dbReference>
<evidence type="ECO:0000256" key="3">
    <source>
        <dbReference type="ARBA" id="ARBA00035365"/>
    </source>
</evidence>
<dbReference type="CDD" id="cd15465">
    <property type="entry name" value="bS6_mito"/>
    <property type="match status" value="1"/>
</dbReference>
<evidence type="ECO:0000313" key="5">
    <source>
        <dbReference type="Proteomes" id="UP000759131"/>
    </source>
</evidence>
<dbReference type="InterPro" id="IPR035980">
    <property type="entry name" value="Ribosomal_bS6_sf"/>
</dbReference>
<reference evidence="4" key="1">
    <citation type="submission" date="2020-11" db="EMBL/GenBank/DDBJ databases">
        <authorList>
            <person name="Tran Van P."/>
        </authorList>
    </citation>
    <scope>NUCLEOTIDE SEQUENCE</scope>
</reference>
<evidence type="ECO:0000256" key="1">
    <source>
        <dbReference type="ARBA" id="ARBA00009512"/>
    </source>
</evidence>
<gene>
    <name evidence="4" type="ORF">OSB1V03_LOCUS3572</name>
</gene>